<keyword evidence="8" id="KW-1185">Reference proteome</keyword>
<dbReference type="Pfam" id="PF00389">
    <property type="entry name" value="2-Hacid_dh"/>
    <property type="match status" value="1"/>
</dbReference>
<feature type="domain" description="D-isomer specific 2-hydroxyacid dehydrogenase catalytic" evidence="5">
    <location>
        <begin position="67"/>
        <end position="330"/>
    </location>
</feature>
<dbReference type="Gene3D" id="3.40.50.720">
    <property type="entry name" value="NAD(P)-binding Rossmann-like Domain"/>
    <property type="match status" value="2"/>
</dbReference>
<dbReference type="SUPFAM" id="SSF52283">
    <property type="entry name" value="Formate/glycerate dehydrogenase catalytic domain-like"/>
    <property type="match status" value="1"/>
</dbReference>
<keyword evidence="2 4" id="KW-0560">Oxidoreductase</keyword>
<dbReference type="InterPro" id="IPR006140">
    <property type="entry name" value="D-isomer_DH_NAD-bd"/>
</dbReference>
<name>A0A0L8VEC4_9BACT</name>
<dbReference type="InterPro" id="IPR029753">
    <property type="entry name" value="D-isomer_DH_CS"/>
</dbReference>
<dbReference type="EMBL" id="LGIA01000018">
    <property type="protein sequence ID" value="KOH46809.1"/>
    <property type="molecule type" value="Genomic_DNA"/>
</dbReference>
<sequence length="332" mass="37424">MLPERLIAKFEQMKILVTFRTMNGQRTLLEICFDKDAEIIFMEDYPADMRGNLLSDTDIILSWNPEQEGLFSAGITSERVKFIQLLSAGYDHINLESFPKEIKIAANQGAYASPMAEHAAAMMLALSKRLFVYHNQLAEEKFNQLKSFTKSVNNAVLGIIGFGSIGKATSRLMNPFGVRILALNKTGKTDEEVEFIGTLKDLDYVLKNCDILLIACPLNDETNGLINKHKLEIMKDDAVLINVARGQILDEQDLYEHLKSHPNFYAGIDAWWVEPFKYGKFVINYPFFELPNLLGSPHNSAMVDDAILKGTEKAAKNVIRFINNEKIVGLIN</sequence>
<dbReference type="GO" id="GO:0051287">
    <property type="term" value="F:NAD binding"/>
    <property type="evidence" value="ECO:0007669"/>
    <property type="project" value="InterPro"/>
</dbReference>
<dbReference type="Proteomes" id="UP000036958">
    <property type="component" value="Unassembled WGS sequence"/>
</dbReference>
<accession>A0A0L8VEC4</accession>
<evidence type="ECO:0000256" key="1">
    <source>
        <dbReference type="ARBA" id="ARBA00005854"/>
    </source>
</evidence>
<protein>
    <submittedName>
        <fullName evidence="7">D-isomer specific 2-hydroxyacid dehydrogenase NAD-binding protein</fullName>
    </submittedName>
</protein>
<dbReference type="InterPro" id="IPR050418">
    <property type="entry name" value="D-iso_2-hydroxyacid_DH_PdxB"/>
</dbReference>
<comment type="caution">
    <text evidence="7">The sequence shown here is derived from an EMBL/GenBank/DDBJ whole genome shotgun (WGS) entry which is preliminary data.</text>
</comment>
<dbReference type="OrthoDB" id="9777288at2"/>
<proteinExistence type="inferred from homology"/>
<comment type="similarity">
    <text evidence="1 4">Belongs to the D-isomer specific 2-hydroxyacid dehydrogenase family.</text>
</comment>
<dbReference type="PANTHER" id="PTHR43761:SF1">
    <property type="entry name" value="D-ISOMER SPECIFIC 2-HYDROXYACID DEHYDROGENASE CATALYTIC DOMAIN-CONTAINING PROTEIN-RELATED"/>
    <property type="match status" value="1"/>
</dbReference>
<dbReference type="InterPro" id="IPR036291">
    <property type="entry name" value="NAD(P)-bd_dom_sf"/>
</dbReference>
<evidence type="ECO:0000256" key="2">
    <source>
        <dbReference type="ARBA" id="ARBA00023002"/>
    </source>
</evidence>
<evidence type="ECO:0000256" key="3">
    <source>
        <dbReference type="ARBA" id="ARBA00023027"/>
    </source>
</evidence>
<evidence type="ECO:0000259" key="6">
    <source>
        <dbReference type="Pfam" id="PF02826"/>
    </source>
</evidence>
<dbReference type="SUPFAM" id="SSF51735">
    <property type="entry name" value="NAD(P)-binding Rossmann-fold domains"/>
    <property type="match status" value="1"/>
</dbReference>
<dbReference type="Pfam" id="PF02826">
    <property type="entry name" value="2-Hacid_dh_C"/>
    <property type="match status" value="1"/>
</dbReference>
<dbReference type="GO" id="GO:0016616">
    <property type="term" value="F:oxidoreductase activity, acting on the CH-OH group of donors, NAD or NADP as acceptor"/>
    <property type="evidence" value="ECO:0007669"/>
    <property type="project" value="InterPro"/>
</dbReference>
<keyword evidence="3" id="KW-0520">NAD</keyword>
<evidence type="ECO:0000313" key="8">
    <source>
        <dbReference type="Proteomes" id="UP000036958"/>
    </source>
</evidence>
<dbReference type="InterPro" id="IPR006139">
    <property type="entry name" value="D-isomer_2_OHA_DH_cat_dom"/>
</dbReference>
<evidence type="ECO:0000259" key="5">
    <source>
        <dbReference type="Pfam" id="PF00389"/>
    </source>
</evidence>
<dbReference type="PANTHER" id="PTHR43761">
    <property type="entry name" value="D-ISOMER SPECIFIC 2-HYDROXYACID DEHYDROGENASE FAMILY PROTEIN (AFU_ORTHOLOGUE AFUA_1G13630)"/>
    <property type="match status" value="1"/>
</dbReference>
<dbReference type="STRING" id="1409788.NC99_03950"/>
<dbReference type="CDD" id="cd12165">
    <property type="entry name" value="2-Hacid_dh_6"/>
    <property type="match status" value="1"/>
</dbReference>
<evidence type="ECO:0000256" key="4">
    <source>
        <dbReference type="RuleBase" id="RU003719"/>
    </source>
</evidence>
<feature type="domain" description="D-isomer specific 2-hydroxyacid dehydrogenase NAD-binding" evidence="6">
    <location>
        <begin position="121"/>
        <end position="299"/>
    </location>
</feature>
<evidence type="ECO:0000313" key="7">
    <source>
        <dbReference type="EMBL" id="KOH46809.1"/>
    </source>
</evidence>
<dbReference type="PROSITE" id="PS00671">
    <property type="entry name" value="D_2_HYDROXYACID_DH_3"/>
    <property type="match status" value="1"/>
</dbReference>
<dbReference type="AlphaFoldDB" id="A0A0L8VEC4"/>
<reference evidence="8" key="1">
    <citation type="submission" date="2015-07" db="EMBL/GenBank/DDBJ databases">
        <title>Genome sequencing of Sunxiuqinia dokdonensis strain SK.</title>
        <authorList>
            <person name="Ahn S."/>
            <person name="Kim B.-C."/>
        </authorList>
    </citation>
    <scope>NUCLEOTIDE SEQUENCE [LARGE SCALE GENOMIC DNA]</scope>
    <source>
        <strain evidence="8">SK</strain>
    </source>
</reference>
<gene>
    <name evidence="7" type="ORF">NC99_03950</name>
</gene>
<organism evidence="7 8">
    <name type="scientific">Sunxiuqinia dokdonensis</name>
    <dbReference type="NCBI Taxonomy" id="1409788"/>
    <lineage>
        <taxon>Bacteria</taxon>
        <taxon>Pseudomonadati</taxon>
        <taxon>Bacteroidota</taxon>
        <taxon>Bacteroidia</taxon>
        <taxon>Marinilabiliales</taxon>
        <taxon>Prolixibacteraceae</taxon>
        <taxon>Sunxiuqinia</taxon>
    </lineage>
</organism>